<dbReference type="EMBL" id="JAYGIE010000120">
    <property type="protein sequence ID" value="MEA5480377.1"/>
    <property type="molecule type" value="Genomic_DNA"/>
</dbReference>
<dbReference type="Pfam" id="PF13424">
    <property type="entry name" value="TPR_12"/>
    <property type="match status" value="1"/>
</dbReference>
<dbReference type="PANTHER" id="PTHR10098:SF108">
    <property type="entry name" value="TETRATRICOPEPTIDE REPEAT PROTEIN 28"/>
    <property type="match status" value="1"/>
</dbReference>
<proteinExistence type="predicted"/>
<accession>A0ABU5TQ35</accession>
<sequence>MLWQNYQQALAIKIEFGDRYSQASTYQQLGRVAKDLREYEEARQNYQQALVIKIEFGDRYEQAVIYLNFINIVV</sequence>
<keyword evidence="3" id="KW-1185">Reference proteome</keyword>
<feature type="repeat" description="TPR" evidence="1">
    <location>
        <begin position="23"/>
        <end position="56"/>
    </location>
</feature>
<comment type="caution">
    <text evidence="2">The sequence shown here is derived from an EMBL/GenBank/DDBJ whole genome shotgun (WGS) entry which is preliminary data.</text>
</comment>
<dbReference type="PROSITE" id="PS50005">
    <property type="entry name" value="TPR"/>
    <property type="match status" value="1"/>
</dbReference>
<dbReference type="InterPro" id="IPR011990">
    <property type="entry name" value="TPR-like_helical_dom_sf"/>
</dbReference>
<organism evidence="2 3">
    <name type="scientific">Pseudanabaena galeata UHCC 0370</name>
    <dbReference type="NCBI Taxonomy" id="3110310"/>
    <lineage>
        <taxon>Bacteria</taxon>
        <taxon>Bacillati</taxon>
        <taxon>Cyanobacteriota</taxon>
        <taxon>Cyanophyceae</taxon>
        <taxon>Pseudanabaenales</taxon>
        <taxon>Pseudanabaenaceae</taxon>
        <taxon>Pseudanabaena</taxon>
    </lineage>
</organism>
<reference evidence="2 3" key="1">
    <citation type="submission" date="2023-12" db="EMBL/GenBank/DDBJ databases">
        <title>Baltic Sea Cyanobacteria.</title>
        <authorList>
            <person name="Delbaje E."/>
            <person name="Fewer D.P."/>
            <person name="Shishido T.K."/>
        </authorList>
    </citation>
    <scope>NUCLEOTIDE SEQUENCE [LARGE SCALE GENOMIC DNA]</scope>
    <source>
        <strain evidence="2 3">UHCC 0370</strain>
    </source>
</reference>
<dbReference type="InterPro" id="IPR019734">
    <property type="entry name" value="TPR_rpt"/>
</dbReference>
<dbReference type="SUPFAM" id="SSF48452">
    <property type="entry name" value="TPR-like"/>
    <property type="match status" value="1"/>
</dbReference>
<name>A0ABU5TQ35_9CYAN</name>
<dbReference type="PANTHER" id="PTHR10098">
    <property type="entry name" value="RAPSYN-RELATED"/>
    <property type="match status" value="1"/>
</dbReference>
<protein>
    <submittedName>
        <fullName evidence="2">Tetratricopeptide repeat protein</fullName>
    </submittedName>
</protein>
<evidence type="ECO:0000256" key="1">
    <source>
        <dbReference type="PROSITE-ProRule" id="PRU00339"/>
    </source>
</evidence>
<gene>
    <name evidence="2" type="ORF">VB774_22315</name>
</gene>
<dbReference type="Proteomes" id="UP001301388">
    <property type="component" value="Unassembled WGS sequence"/>
</dbReference>
<evidence type="ECO:0000313" key="2">
    <source>
        <dbReference type="EMBL" id="MEA5480377.1"/>
    </source>
</evidence>
<keyword evidence="1" id="KW-0802">TPR repeat</keyword>
<evidence type="ECO:0000313" key="3">
    <source>
        <dbReference type="Proteomes" id="UP001301388"/>
    </source>
</evidence>
<dbReference type="Gene3D" id="1.25.40.10">
    <property type="entry name" value="Tetratricopeptide repeat domain"/>
    <property type="match status" value="1"/>
</dbReference>